<dbReference type="EMBL" id="CALSDN010000002">
    <property type="protein sequence ID" value="CAH6719595.1"/>
    <property type="molecule type" value="Genomic_DNA"/>
</dbReference>
<sequence length="730" mass="82312">MSQEIFTGGATTSQHIDAEDDDHFNNTTFQLKRTRSLGLLDEFIPKLETDDDNPSANDVNDKINEKLNAKKSHDNDNENESQSSMETNLKDDKYSQSPEFVPLDDNDIEVEPSFHVDYFSHQWDVGDISKSWRYIIQKRKNVANSARLENASWRTWAQRRLNLKTINPEKLNWSKESDITWLYGPILKDEETNDNNDDPHHKHSTTATSAVAGDISIPSKNRGILKKRSVQDTMISHANLVKLEAMENRLKLKKEQQQQQLRDRRKKLGHKRTSSNEPPEFDDYDAISEKLNSQYKFSSTSLKDMGNENSSLKSSLKSNNNSQSSFKSPEISSSQLESSDSVDKKSRHIHFNTEVQQCIALDMDNDNNDYDDDDDYDDYDDLDDESNDYAQKSYIYTNDDDENDDNDDDEDDDDEDGGFFLKVRSPSSSSLAPQFKLKEFEPSPPTISQKTDDTDSISTNNSKTYRTIQILPSTNINWGSDDDTSDEENPYTSSLSHNVNNGTSRGYDYYYDYNTVYTMDDKGIFHQPHEDSPDVVDLPEDLANFSNFDNVPVMDNNIIIQNNYNQNHQSQGSSNEVTNKSNESNIVKGKGTFNLDDSDDSDSDSDEGLSIATRSSSQSLAHQVYESMTPHENQPINDNLASINPRHSSTGLSKQSTSSNSLSGQFFGTTNINNDLSSQFFGTGSPNQSSGIGVGRTSPLPPTTTQKNILGSGFKFGDDSDDEYVEDVSD</sequence>
<dbReference type="Proteomes" id="UP001152531">
    <property type="component" value="Unassembled WGS sequence"/>
</dbReference>
<reference evidence="1" key="1">
    <citation type="submission" date="2022-06" db="EMBL/GenBank/DDBJ databases">
        <authorList>
            <person name="Legras J.-L."/>
            <person name="Devillers H."/>
            <person name="Grondin C."/>
        </authorList>
    </citation>
    <scope>NUCLEOTIDE SEQUENCE</scope>
    <source>
        <strain evidence="1">CLIB 1444</strain>
    </source>
</reference>
<accession>A0ACA9Y3U3</accession>
<comment type="caution">
    <text evidence="1">The sequence shown here is derived from an EMBL/GenBank/DDBJ whole genome shotgun (WGS) entry which is preliminary data.</text>
</comment>
<keyword evidence="2" id="KW-1185">Reference proteome</keyword>
<gene>
    <name evidence="1" type="ORF">CLIB1444_02S12200</name>
</gene>
<evidence type="ECO:0000313" key="2">
    <source>
        <dbReference type="Proteomes" id="UP001152531"/>
    </source>
</evidence>
<evidence type="ECO:0000313" key="1">
    <source>
        <dbReference type="EMBL" id="CAH6719595.1"/>
    </source>
</evidence>
<protein>
    <submittedName>
        <fullName evidence="1">Uncharacterized protein</fullName>
    </submittedName>
</protein>
<proteinExistence type="predicted"/>
<organism evidence="1 2">
    <name type="scientific">[Candida] jaroonii</name>
    <dbReference type="NCBI Taxonomy" id="467808"/>
    <lineage>
        <taxon>Eukaryota</taxon>
        <taxon>Fungi</taxon>
        <taxon>Dikarya</taxon>
        <taxon>Ascomycota</taxon>
        <taxon>Saccharomycotina</taxon>
        <taxon>Pichiomycetes</taxon>
        <taxon>Debaryomycetaceae</taxon>
        <taxon>Yamadazyma</taxon>
    </lineage>
</organism>
<name>A0ACA9Y3U3_9ASCO</name>